<protein>
    <submittedName>
        <fullName evidence="2">ATP-dependent Clp protease proteolytic subunit</fullName>
        <ecNumber evidence="2">3.4.21.92</ecNumber>
    </submittedName>
</protein>
<dbReference type="EMBL" id="CADCWC010000306">
    <property type="protein sequence ID" value="CAA9543118.1"/>
    <property type="molecule type" value="Genomic_DNA"/>
</dbReference>
<sequence length="194" mass="21535">EPPGTHGRRAERSRRAFVRHLLAPAERAHRLPRHARLPRDRQPDRGAADPPRVRRPGQGRRALHQLARRRRLRGHGDLRHDAVHQARGADDLLRHGDVDGRDPAGGRDGRQAHGAPERQDHDPPGLVRVPGAGHGHRDPRARGARRATADGRGARRPHRQDGRADPQGHGARLLPVGGRGEGLRPHRHGRLRAL</sequence>
<feature type="compositionally biased region" description="Basic and acidic residues" evidence="1">
    <location>
        <begin position="74"/>
        <end position="123"/>
    </location>
</feature>
<dbReference type="GO" id="GO:0006508">
    <property type="term" value="P:proteolysis"/>
    <property type="evidence" value="ECO:0007669"/>
    <property type="project" value="UniProtKB-KW"/>
</dbReference>
<feature type="compositionally biased region" description="Basic and acidic residues" evidence="1">
    <location>
        <begin position="37"/>
        <end position="47"/>
    </location>
</feature>
<evidence type="ECO:0000313" key="2">
    <source>
        <dbReference type="EMBL" id="CAA9543118.1"/>
    </source>
</evidence>
<organism evidence="2">
    <name type="scientific">uncultured Thermoleophilia bacterium</name>
    <dbReference type="NCBI Taxonomy" id="1497501"/>
    <lineage>
        <taxon>Bacteria</taxon>
        <taxon>Bacillati</taxon>
        <taxon>Actinomycetota</taxon>
        <taxon>Thermoleophilia</taxon>
        <taxon>environmental samples</taxon>
    </lineage>
</organism>
<dbReference type="EC" id="3.4.21.92" evidence="2"/>
<feature type="non-terminal residue" evidence="2">
    <location>
        <position position="194"/>
    </location>
</feature>
<dbReference type="GO" id="GO:0004252">
    <property type="term" value="F:serine-type endopeptidase activity"/>
    <property type="evidence" value="ECO:0007669"/>
    <property type="project" value="UniProtKB-EC"/>
</dbReference>
<feature type="compositionally biased region" description="Basic and acidic residues" evidence="1">
    <location>
        <begin position="135"/>
        <end position="166"/>
    </location>
</feature>
<evidence type="ECO:0000256" key="1">
    <source>
        <dbReference type="SAM" id="MobiDB-lite"/>
    </source>
</evidence>
<feature type="non-terminal residue" evidence="2">
    <location>
        <position position="1"/>
    </location>
</feature>
<reference evidence="2" key="1">
    <citation type="submission" date="2020-02" db="EMBL/GenBank/DDBJ databases">
        <authorList>
            <person name="Meier V. D."/>
        </authorList>
    </citation>
    <scope>NUCLEOTIDE SEQUENCE</scope>
    <source>
        <strain evidence="2">AVDCRST_MAG79</strain>
    </source>
</reference>
<feature type="compositionally biased region" description="Basic residues" evidence="1">
    <location>
        <begin position="53"/>
        <end position="73"/>
    </location>
</feature>
<gene>
    <name evidence="2" type="ORF">AVDCRST_MAG79-2041</name>
</gene>
<dbReference type="AlphaFoldDB" id="A0A6J4UAK7"/>
<proteinExistence type="predicted"/>
<keyword evidence="2" id="KW-0645">Protease</keyword>
<accession>A0A6J4UAK7</accession>
<feature type="region of interest" description="Disordered" evidence="1">
    <location>
        <begin position="22"/>
        <end position="194"/>
    </location>
</feature>
<feature type="compositionally biased region" description="Basic residues" evidence="1">
    <location>
        <begin position="185"/>
        <end position="194"/>
    </location>
</feature>
<keyword evidence="2" id="KW-0378">Hydrolase</keyword>
<name>A0A6J4UAK7_9ACTN</name>